<evidence type="ECO:0008006" key="3">
    <source>
        <dbReference type="Google" id="ProtNLM"/>
    </source>
</evidence>
<organism evidence="1 2">
    <name type="scientific">Macrosiphum euphorbiae</name>
    <name type="common">potato aphid</name>
    <dbReference type="NCBI Taxonomy" id="13131"/>
    <lineage>
        <taxon>Eukaryota</taxon>
        <taxon>Metazoa</taxon>
        <taxon>Ecdysozoa</taxon>
        <taxon>Arthropoda</taxon>
        <taxon>Hexapoda</taxon>
        <taxon>Insecta</taxon>
        <taxon>Pterygota</taxon>
        <taxon>Neoptera</taxon>
        <taxon>Paraneoptera</taxon>
        <taxon>Hemiptera</taxon>
        <taxon>Sternorrhyncha</taxon>
        <taxon>Aphidomorpha</taxon>
        <taxon>Aphidoidea</taxon>
        <taxon>Aphididae</taxon>
        <taxon>Macrosiphini</taxon>
        <taxon>Macrosiphum</taxon>
    </lineage>
</organism>
<evidence type="ECO:0000313" key="1">
    <source>
        <dbReference type="EMBL" id="CAI6371466.1"/>
    </source>
</evidence>
<accession>A0AAV0XW84</accession>
<dbReference type="PANTHER" id="PTHR33053">
    <property type="entry name" value="PROTEIN, PUTATIVE-RELATED"/>
    <property type="match status" value="1"/>
</dbReference>
<comment type="caution">
    <text evidence="1">The sequence shown here is derived from an EMBL/GenBank/DDBJ whole genome shotgun (WGS) entry which is preliminary data.</text>
</comment>
<dbReference type="AlphaFoldDB" id="A0AAV0XW84"/>
<reference evidence="1 2" key="1">
    <citation type="submission" date="2023-01" db="EMBL/GenBank/DDBJ databases">
        <authorList>
            <person name="Whitehead M."/>
        </authorList>
    </citation>
    <scope>NUCLEOTIDE SEQUENCE [LARGE SCALE GENOMIC DNA]</scope>
</reference>
<evidence type="ECO:0000313" key="2">
    <source>
        <dbReference type="Proteomes" id="UP001160148"/>
    </source>
</evidence>
<dbReference type="PANTHER" id="PTHR33053:SF9">
    <property type="entry name" value="AGAP000105-PA"/>
    <property type="match status" value="1"/>
</dbReference>
<proteinExistence type="predicted"/>
<dbReference type="EMBL" id="CARXXK010001004">
    <property type="protein sequence ID" value="CAI6371466.1"/>
    <property type="molecule type" value="Genomic_DNA"/>
</dbReference>
<dbReference type="Proteomes" id="UP001160148">
    <property type="component" value="Unassembled WGS sequence"/>
</dbReference>
<protein>
    <recommendedName>
        <fullName evidence="3">Transposase</fullName>
    </recommendedName>
</protein>
<name>A0AAV0XW84_9HEMI</name>
<gene>
    <name evidence="1" type="ORF">MEUPH1_LOCUS25466</name>
</gene>
<sequence length="281" mass="31627">MIKSSRTKRRKIKECLDMIISSTESYPPTSSCSNFVPPVSNSISYEHPMDLMTFSSYNATVNVESETTNYIDPPENVIEHEPLPIEVDFKNDLASWAVENKVPLNAVNGLLSVLNKHDCFSELPKDSRTLLGTFHKNNYPIRTVDPGIYYHFGIAKGILKNYDVTSNNGNDLIQIAVGFDGLPLSRSSKSQFWPILAYIRNSFTSKKVFPIGVYHGDAKPKESDDFILDFVNEAVDLSTNGLYINDKHFKIIFDLFCCDVPAKSFILKIKDHSGFSSCTRC</sequence>
<keyword evidence="2" id="KW-1185">Reference proteome</keyword>